<dbReference type="Proteomes" id="UP000267469">
    <property type="component" value="Unassembled WGS sequence"/>
</dbReference>
<evidence type="ECO:0000313" key="3">
    <source>
        <dbReference type="EMBL" id="RNL87243.1"/>
    </source>
</evidence>
<keyword evidence="1" id="KW-1133">Transmembrane helix</keyword>
<feature type="transmembrane region" description="Helical" evidence="1">
    <location>
        <begin position="33"/>
        <end position="54"/>
    </location>
</feature>
<feature type="transmembrane region" description="Helical" evidence="1">
    <location>
        <begin position="89"/>
        <end position="107"/>
    </location>
</feature>
<dbReference type="EMBL" id="RJTM01000072">
    <property type="protein sequence ID" value="RNL87243.1"/>
    <property type="molecule type" value="Genomic_DNA"/>
</dbReference>
<evidence type="ECO:0000313" key="4">
    <source>
        <dbReference type="Proteomes" id="UP000267469"/>
    </source>
</evidence>
<feature type="domain" description="SPW repeat-containing integral membrane" evidence="2">
    <location>
        <begin position="7"/>
        <end position="104"/>
    </location>
</feature>
<keyword evidence="1" id="KW-0472">Membrane</keyword>
<feature type="transmembrane region" description="Helical" evidence="1">
    <location>
        <begin position="9"/>
        <end position="27"/>
    </location>
</feature>
<gene>
    <name evidence="3" type="ORF">ED312_10560</name>
</gene>
<evidence type="ECO:0000256" key="1">
    <source>
        <dbReference type="SAM" id="Phobius"/>
    </source>
</evidence>
<keyword evidence="4" id="KW-1185">Reference proteome</keyword>
<dbReference type="InterPro" id="IPR005530">
    <property type="entry name" value="SPW"/>
</dbReference>
<name>A0A3N0EH90_SINP1</name>
<keyword evidence="1" id="KW-0812">Transmembrane</keyword>
<dbReference type="RefSeq" id="WP_123215977.1">
    <property type="nucleotide sequence ID" value="NZ_RJTM01000072.1"/>
</dbReference>
<reference evidence="3 4" key="1">
    <citation type="submission" date="2018-10" db="EMBL/GenBank/DDBJ databases">
        <title>Sinomicrobium pectinilyticum sp. nov., a pectinase-producing bacterium isolated from alkaline and saline soil, and emended description of the genus Sinomicrobium.</title>
        <authorList>
            <person name="Cheng B."/>
            <person name="Li C."/>
            <person name="Lai Q."/>
            <person name="Du M."/>
            <person name="Shao Z."/>
            <person name="Xu P."/>
            <person name="Yang C."/>
        </authorList>
    </citation>
    <scope>NUCLEOTIDE SEQUENCE [LARGE SCALE GENOMIC DNA]</scope>
    <source>
        <strain evidence="3 4">5DNS001</strain>
    </source>
</reference>
<evidence type="ECO:0000259" key="2">
    <source>
        <dbReference type="Pfam" id="PF03779"/>
    </source>
</evidence>
<accession>A0A3N0EH90</accession>
<comment type="caution">
    <text evidence="3">The sequence shown here is derived from an EMBL/GenBank/DDBJ whole genome shotgun (WGS) entry which is preliminary data.</text>
</comment>
<dbReference type="OrthoDB" id="129082at2"/>
<protein>
    <recommendedName>
        <fullName evidence="2">SPW repeat-containing integral membrane domain-containing protein</fullName>
    </recommendedName>
</protein>
<sequence>MITTKTHGYIDYLMGILLIILPFIANFPRGAATTIPVILGLGTIMYSLITDYELSVANLITVKMHLALDLIAGVLLAVSPWVFGFSEEIYLPFLILGIGEIIASLMTSKKRRYPLKP</sequence>
<feature type="transmembrane region" description="Helical" evidence="1">
    <location>
        <begin position="66"/>
        <end position="83"/>
    </location>
</feature>
<proteinExistence type="predicted"/>
<dbReference type="AlphaFoldDB" id="A0A3N0EH90"/>
<dbReference type="Pfam" id="PF03779">
    <property type="entry name" value="SPW"/>
    <property type="match status" value="1"/>
</dbReference>
<organism evidence="3 4">
    <name type="scientific">Sinomicrobium pectinilyticum</name>
    <dbReference type="NCBI Taxonomy" id="1084421"/>
    <lineage>
        <taxon>Bacteria</taxon>
        <taxon>Pseudomonadati</taxon>
        <taxon>Bacteroidota</taxon>
        <taxon>Flavobacteriia</taxon>
        <taxon>Flavobacteriales</taxon>
        <taxon>Flavobacteriaceae</taxon>
        <taxon>Sinomicrobium</taxon>
    </lineage>
</organism>